<dbReference type="InterPro" id="IPR001496">
    <property type="entry name" value="SOCS_box"/>
</dbReference>
<evidence type="ECO:0000313" key="6">
    <source>
        <dbReference type="Ensembl" id="ENSNMLP00000034751.1"/>
    </source>
</evidence>
<dbReference type="Pfam" id="PF00023">
    <property type="entry name" value="Ank"/>
    <property type="match status" value="2"/>
</dbReference>
<dbReference type="Ensembl" id="ENSNMLT00000038708.1">
    <property type="protein sequence ID" value="ENSNMLP00000034751.1"/>
    <property type="gene ID" value="ENSNMLG00000021606.1"/>
</dbReference>
<dbReference type="AlphaFoldDB" id="A0A8C6UCU5"/>
<evidence type="ECO:0000256" key="3">
    <source>
        <dbReference type="ARBA" id="ARBA00023043"/>
    </source>
</evidence>
<feature type="repeat" description="ANK" evidence="4">
    <location>
        <begin position="117"/>
        <end position="149"/>
    </location>
</feature>
<sequence>MDFSESYSDSVGSVSAAARSGSLAGVRTLIQAGLSLDVRDNRGWTCLHEGAAKGHKGCVREILRAAVASSTLDFRLFVNAQTHEGETPLFLAARLGHVSVVKLLLKGDADIDLQTNDLSCPLYTAVDGGHTEVVKLLLLKGAEVNRSHTASCWTCLHLAVYKGHGEIVDLLSANANLESFDDHHITPLFLAAQYGQLTCLKKLIAAGAKVNVQASDGATPLQIASQEGHEEVVAELLANRGNPNKMCLNMWRWPELPIHAAAQFGVLKRLIPVTDRCIDRGLDQVSPVYMSVMSDQRGALQLLLADGFSPDAQDSEELLGLKCPLSLALFLSFLSLETVRILLSAGATTHREIWAHTPGPGSETPGLGSARALTEREVEGLVKECGSQVQNSSMWMPLLLKEQIFMMSKTVLSQGSVYLIFSSLSAESIPSLFHLCRLLIRDVLGSASVTKTTVLDQLPVPLLFHHFLQFKDVQ</sequence>
<dbReference type="SMART" id="SM00248">
    <property type="entry name" value="ANK"/>
    <property type="match status" value="9"/>
</dbReference>
<dbReference type="GO" id="GO:0016567">
    <property type="term" value="P:protein ubiquitination"/>
    <property type="evidence" value="ECO:0007669"/>
    <property type="project" value="UniProtKB-UniPathway"/>
</dbReference>
<keyword evidence="2" id="KW-0677">Repeat</keyword>
<dbReference type="PRINTS" id="PR01415">
    <property type="entry name" value="ANKYRIN"/>
</dbReference>
<organism evidence="6 7">
    <name type="scientific">Neogobius melanostomus</name>
    <name type="common">round goby</name>
    <dbReference type="NCBI Taxonomy" id="47308"/>
    <lineage>
        <taxon>Eukaryota</taxon>
        <taxon>Metazoa</taxon>
        <taxon>Chordata</taxon>
        <taxon>Craniata</taxon>
        <taxon>Vertebrata</taxon>
        <taxon>Euteleostomi</taxon>
        <taxon>Actinopterygii</taxon>
        <taxon>Neopterygii</taxon>
        <taxon>Teleostei</taxon>
        <taxon>Neoteleostei</taxon>
        <taxon>Acanthomorphata</taxon>
        <taxon>Gobiaria</taxon>
        <taxon>Gobiiformes</taxon>
        <taxon>Gobioidei</taxon>
        <taxon>Gobiidae</taxon>
        <taxon>Benthophilinae</taxon>
        <taxon>Neogobiini</taxon>
        <taxon>Neogobius</taxon>
    </lineage>
</organism>
<protein>
    <recommendedName>
        <fullName evidence="5">SOCS box domain-containing protein</fullName>
    </recommendedName>
</protein>
<evidence type="ECO:0000313" key="7">
    <source>
        <dbReference type="Proteomes" id="UP000694523"/>
    </source>
</evidence>
<dbReference type="Pfam" id="PF13637">
    <property type="entry name" value="Ank_4"/>
    <property type="match status" value="1"/>
</dbReference>
<dbReference type="PROSITE" id="PS50088">
    <property type="entry name" value="ANK_REPEAT"/>
    <property type="match status" value="4"/>
</dbReference>
<dbReference type="Pfam" id="PF07525">
    <property type="entry name" value="SOCS_box"/>
    <property type="match status" value="1"/>
</dbReference>
<comment type="pathway">
    <text evidence="1">Protein modification; protein ubiquitination.</text>
</comment>
<dbReference type="PROSITE" id="PS50297">
    <property type="entry name" value="ANK_REP_REGION"/>
    <property type="match status" value="4"/>
</dbReference>
<proteinExistence type="predicted"/>
<dbReference type="PROSITE" id="PS50225">
    <property type="entry name" value="SOCS"/>
    <property type="match status" value="1"/>
</dbReference>
<dbReference type="SUPFAM" id="SSF158235">
    <property type="entry name" value="SOCS box-like"/>
    <property type="match status" value="1"/>
</dbReference>
<name>A0A8C6UCU5_9GOBI</name>
<evidence type="ECO:0000256" key="4">
    <source>
        <dbReference type="PROSITE-ProRule" id="PRU00023"/>
    </source>
</evidence>
<keyword evidence="7" id="KW-1185">Reference proteome</keyword>
<evidence type="ECO:0000259" key="5">
    <source>
        <dbReference type="PROSITE" id="PS50225"/>
    </source>
</evidence>
<feature type="domain" description="SOCS box" evidence="5">
    <location>
        <begin position="419"/>
        <end position="474"/>
    </location>
</feature>
<dbReference type="InterPro" id="IPR036770">
    <property type="entry name" value="Ankyrin_rpt-contain_sf"/>
</dbReference>
<dbReference type="Proteomes" id="UP000694523">
    <property type="component" value="Unplaced"/>
</dbReference>
<feature type="repeat" description="ANK" evidence="4">
    <location>
        <begin position="183"/>
        <end position="215"/>
    </location>
</feature>
<reference evidence="6" key="1">
    <citation type="submission" date="2025-08" db="UniProtKB">
        <authorList>
            <consortium name="Ensembl"/>
        </authorList>
    </citation>
    <scope>IDENTIFICATION</scope>
</reference>
<dbReference type="GO" id="GO:0005737">
    <property type="term" value="C:cytoplasm"/>
    <property type="evidence" value="ECO:0007669"/>
    <property type="project" value="TreeGrafter"/>
</dbReference>
<reference evidence="6" key="2">
    <citation type="submission" date="2025-09" db="UniProtKB">
        <authorList>
            <consortium name="Ensembl"/>
        </authorList>
    </citation>
    <scope>IDENTIFICATION</scope>
</reference>
<dbReference type="PANTHER" id="PTHR24198:SF184">
    <property type="entry name" value="ANKYRIN REPEAT AND SOCS BOX CONTAINING 3"/>
    <property type="match status" value="1"/>
</dbReference>
<feature type="repeat" description="ANK" evidence="4">
    <location>
        <begin position="216"/>
        <end position="241"/>
    </location>
</feature>
<dbReference type="UniPathway" id="UPA00143"/>
<dbReference type="GO" id="GO:0035556">
    <property type="term" value="P:intracellular signal transduction"/>
    <property type="evidence" value="ECO:0007669"/>
    <property type="project" value="InterPro"/>
</dbReference>
<dbReference type="Pfam" id="PF12796">
    <property type="entry name" value="Ank_2"/>
    <property type="match status" value="1"/>
</dbReference>
<dbReference type="InterPro" id="IPR002110">
    <property type="entry name" value="Ankyrin_rpt"/>
</dbReference>
<accession>A0A8C6UCU5</accession>
<keyword evidence="3 4" id="KW-0040">ANK repeat</keyword>
<dbReference type="SMART" id="SM00969">
    <property type="entry name" value="SOCS_box"/>
    <property type="match status" value="1"/>
</dbReference>
<evidence type="ECO:0000256" key="2">
    <source>
        <dbReference type="ARBA" id="ARBA00022737"/>
    </source>
</evidence>
<feature type="repeat" description="ANK" evidence="4">
    <location>
        <begin position="84"/>
        <end position="116"/>
    </location>
</feature>
<dbReference type="SUPFAM" id="SSF48403">
    <property type="entry name" value="Ankyrin repeat"/>
    <property type="match status" value="1"/>
</dbReference>
<dbReference type="Gene3D" id="1.25.40.20">
    <property type="entry name" value="Ankyrin repeat-containing domain"/>
    <property type="match status" value="2"/>
</dbReference>
<dbReference type="InterPro" id="IPR036036">
    <property type="entry name" value="SOCS_box-like_dom_sf"/>
</dbReference>
<evidence type="ECO:0000256" key="1">
    <source>
        <dbReference type="ARBA" id="ARBA00004906"/>
    </source>
</evidence>
<dbReference type="PANTHER" id="PTHR24198">
    <property type="entry name" value="ANKYRIN REPEAT AND PROTEIN KINASE DOMAIN-CONTAINING PROTEIN"/>
    <property type="match status" value="1"/>
</dbReference>